<dbReference type="InterPro" id="IPR009061">
    <property type="entry name" value="DNA-bd_dom_put_sf"/>
</dbReference>
<dbReference type="PANTHER" id="PTHR30204:SF69">
    <property type="entry name" value="MERR-FAMILY TRANSCRIPTIONAL REGULATOR"/>
    <property type="match status" value="1"/>
</dbReference>
<evidence type="ECO:0000256" key="4">
    <source>
        <dbReference type="ARBA" id="ARBA00023163"/>
    </source>
</evidence>
<evidence type="ECO:0000259" key="5">
    <source>
        <dbReference type="PROSITE" id="PS50937"/>
    </source>
</evidence>
<dbReference type="Pfam" id="PF13411">
    <property type="entry name" value="MerR_1"/>
    <property type="match status" value="1"/>
</dbReference>
<dbReference type="EMBL" id="CP147404">
    <property type="protein sequence ID" value="WXB93433.1"/>
    <property type="molecule type" value="Genomic_DNA"/>
</dbReference>
<dbReference type="CDD" id="cd01107">
    <property type="entry name" value="HTH_BmrR"/>
    <property type="match status" value="1"/>
</dbReference>
<name>A0ABZ2N6T0_9BACI</name>
<dbReference type="PANTHER" id="PTHR30204">
    <property type="entry name" value="REDOX-CYCLING DRUG-SENSING TRANSCRIPTIONAL ACTIVATOR SOXR"/>
    <property type="match status" value="1"/>
</dbReference>
<dbReference type="Proteomes" id="UP001387364">
    <property type="component" value="Chromosome"/>
</dbReference>
<sequence length="281" mass="32392">MYSIGQFSKICEVPVKTIRYYSDIDLLVPSYIDPETNYRYYDHDKIQVMKKIKLLKSCQFTLAEIKEFVAEADPVKWNASIDYKIKQLENEREHLLQIIEEMKEWKSQIKSEGSILSSPCVTDCYLETQPEKKVFAIREKIEKKFINQLVKKLFDRIYAFNLRVDGPLMAVFHEKSLDQKEVDVELMLPVIASGHIEGMKILEEGLFACLTVKGSYSELEIGHHTLEDWIIEHGLTPLGPSIEIFEVGLVPAVVHPKDIKPDFDHHPSDYVTRICVLVCGA</sequence>
<dbReference type="PROSITE" id="PS50937">
    <property type="entry name" value="HTH_MERR_2"/>
    <property type="match status" value="1"/>
</dbReference>
<keyword evidence="2" id="KW-0805">Transcription regulation</keyword>
<proteinExistence type="predicted"/>
<dbReference type="InterPro" id="IPR000551">
    <property type="entry name" value="MerR-type_HTH_dom"/>
</dbReference>
<keyword evidence="7" id="KW-1185">Reference proteome</keyword>
<dbReference type="SMART" id="SM00422">
    <property type="entry name" value="HTH_MERR"/>
    <property type="match status" value="1"/>
</dbReference>
<dbReference type="InterPro" id="IPR011256">
    <property type="entry name" value="Reg_factor_effector_dom_sf"/>
</dbReference>
<evidence type="ECO:0000313" key="7">
    <source>
        <dbReference type="Proteomes" id="UP001387364"/>
    </source>
</evidence>
<dbReference type="InterPro" id="IPR029442">
    <property type="entry name" value="GyrI-like"/>
</dbReference>
<evidence type="ECO:0000256" key="3">
    <source>
        <dbReference type="ARBA" id="ARBA00023125"/>
    </source>
</evidence>
<dbReference type="Gene3D" id="1.10.1660.10">
    <property type="match status" value="1"/>
</dbReference>
<dbReference type="InterPro" id="IPR010499">
    <property type="entry name" value="AraC_E-bd"/>
</dbReference>
<protein>
    <submittedName>
        <fullName evidence="6">MerR family transcriptional regulator</fullName>
    </submittedName>
</protein>
<keyword evidence="1" id="KW-0678">Repressor</keyword>
<feature type="domain" description="HTH merR-type" evidence="5">
    <location>
        <begin position="1"/>
        <end position="71"/>
    </location>
</feature>
<keyword evidence="4" id="KW-0804">Transcription</keyword>
<dbReference type="SMART" id="SM00871">
    <property type="entry name" value="AraC_E_bind"/>
    <property type="match status" value="1"/>
</dbReference>
<organism evidence="6 7">
    <name type="scientific">Bacillus kandeliae</name>
    <dbReference type="NCBI Taxonomy" id="3129297"/>
    <lineage>
        <taxon>Bacteria</taxon>
        <taxon>Bacillati</taxon>
        <taxon>Bacillota</taxon>
        <taxon>Bacilli</taxon>
        <taxon>Bacillales</taxon>
        <taxon>Bacillaceae</taxon>
        <taxon>Bacillus</taxon>
    </lineage>
</organism>
<accession>A0ABZ2N6T0</accession>
<dbReference type="SUPFAM" id="SSF55136">
    <property type="entry name" value="Probable bacterial effector-binding domain"/>
    <property type="match status" value="1"/>
</dbReference>
<evidence type="ECO:0000256" key="2">
    <source>
        <dbReference type="ARBA" id="ARBA00023015"/>
    </source>
</evidence>
<evidence type="ECO:0000256" key="1">
    <source>
        <dbReference type="ARBA" id="ARBA00022491"/>
    </source>
</evidence>
<dbReference type="RefSeq" id="WP_338752756.1">
    <property type="nucleotide sequence ID" value="NZ_CP147404.1"/>
</dbReference>
<keyword evidence="3" id="KW-0238">DNA-binding</keyword>
<dbReference type="Gene3D" id="3.20.80.10">
    <property type="entry name" value="Regulatory factor, effector binding domain"/>
    <property type="match status" value="1"/>
</dbReference>
<dbReference type="InterPro" id="IPR047057">
    <property type="entry name" value="MerR_fam"/>
</dbReference>
<evidence type="ECO:0000313" key="6">
    <source>
        <dbReference type="EMBL" id="WXB93433.1"/>
    </source>
</evidence>
<dbReference type="SUPFAM" id="SSF46955">
    <property type="entry name" value="Putative DNA-binding domain"/>
    <property type="match status" value="1"/>
</dbReference>
<dbReference type="Pfam" id="PF06445">
    <property type="entry name" value="GyrI-like"/>
    <property type="match status" value="1"/>
</dbReference>
<gene>
    <name evidence="6" type="ORF">WDJ61_01795</name>
</gene>
<reference evidence="6 7" key="1">
    <citation type="submission" date="2024-02" db="EMBL/GenBank/DDBJ databases">
        <title>Seven novel Bacillus-like species.</title>
        <authorList>
            <person name="Liu G."/>
        </authorList>
    </citation>
    <scope>NUCLEOTIDE SEQUENCE [LARGE SCALE GENOMIC DNA]</scope>
    <source>
        <strain evidence="6 7">FJAT-52991</strain>
    </source>
</reference>